<dbReference type="Gene3D" id="1.10.3720.10">
    <property type="entry name" value="MetI-like"/>
    <property type="match status" value="2"/>
</dbReference>
<keyword evidence="5 7" id="KW-1133">Transmembrane helix</keyword>
<feature type="transmembrane region" description="Helical" evidence="7">
    <location>
        <begin position="95"/>
        <end position="116"/>
    </location>
</feature>
<sequence length="570" mass="60523">MRSRLSRAGLPVAGALIFLALWQWLAGGPMRNTNLPYATGTLRALSRIVTESGFWGAVGSTMTEVVAGFAISVAVGVPLGLYVGLSPLGYNATRVLIEVTKSIPAVIILPIVVLHLGTTSGMAVVLIVFTLVPQLIVTTLAGARDADPVMLDVARSYRLGSIARTWRVVVPNAVPFIATGLRVSAAIALVVAVLAGIVGGAPGLGHDLETYRQQGYLETVFGYVIALGVLGIALNALLTLGERRVIHWHVSVRAQRPHGVDSSRPVTARGPRFERWWPLLDRVDSVLVAARSRRVVRRLGSALRRGSTRRGSARATAALRVVAVVTPLALLAVWWFASSGSTDPYTPAASDILSSFRTIWFSSSFSSDAIPSLRNLVVGLAIAIVAGIALGVVIAELRWLHAMTSPLISFFRAIPAIAYLPLLISVLGFGGGMRIAAISLGALFPVLLATVDGIRSIDSTVLDVTRSYRVGRVQRLVSVQLPSAAPRIMTGIELSIVAALVVMVASELMGAPQGIGAQVIMAQQYFRFTDMWAGVVLLAIVGVAVNLSFRLVRGRVLSWYDGSRAAGKTN</sequence>
<name>A0A917P3X9_9ACTN</name>
<keyword evidence="6 7" id="KW-0472">Membrane</keyword>
<evidence type="ECO:0000259" key="8">
    <source>
        <dbReference type="PROSITE" id="PS50928"/>
    </source>
</evidence>
<feature type="transmembrane region" description="Helical" evidence="7">
    <location>
        <begin position="173"/>
        <end position="200"/>
    </location>
</feature>
<proteinExistence type="inferred from homology"/>
<dbReference type="Proteomes" id="UP000657574">
    <property type="component" value="Unassembled WGS sequence"/>
</dbReference>
<keyword evidence="4 7" id="KW-0812">Transmembrane</keyword>
<evidence type="ECO:0000256" key="7">
    <source>
        <dbReference type="RuleBase" id="RU363032"/>
    </source>
</evidence>
<keyword evidence="10" id="KW-1185">Reference proteome</keyword>
<dbReference type="EMBL" id="BMQA01000064">
    <property type="protein sequence ID" value="GGJ60399.1"/>
    <property type="molecule type" value="Genomic_DNA"/>
</dbReference>
<feature type="transmembrane region" description="Helical" evidence="7">
    <location>
        <begin position="531"/>
        <end position="549"/>
    </location>
</feature>
<feature type="transmembrane region" description="Helical" evidence="7">
    <location>
        <begin position="7"/>
        <end position="25"/>
    </location>
</feature>
<feature type="transmembrane region" description="Helical" evidence="7">
    <location>
        <begin position="491"/>
        <end position="511"/>
    </location>
</feature>
<reference evidence="9" key="2">
    <citation type="submission" date="2020-09" db="EMBL/GenBank/DDBJ databases">
        <authorList>
            <person name="Sun Q."/>
            <person name="Ohkuma M."/>
        </authorList>
    </citation>
    <scope>NUCLEOTIDE SEQUENCE</scope>
    <source>
        <strain evidence="9">JCM 3086</strain>
    </source>
</reference>
<dbReference type="PROSITE" id="PS50928">
    <property type="entry name" value="ABC_TM1"/>
    <property type="match status" value="2"/>
</dbReference>
<feature type="transmembrane region" description="Helical" evidence="7">
    <location>
        <begin position="65"/>
        <end position="83"/>
    </location>
</feature>
<evidence type="ECO:0000313" key="10">
    <source>
        <dbReference type="Proteomes" id="UP000657574"/>
    </source>
</evidence>
<feature type="domain" description="ABC transmembrane type-1" evidence="8">
    <location>
        <begin position="369"/>
        <end position="553"/>
    </location>
</feature>
<dbReference type="InterPro" id="IPR000515">
    <property type="entry name" value="MetI-like"/>
</dbReference>
<feature type="transmembrane region" description="Helical" evidence="7">
    <location>
        <begin position="407"/>
        <end position="429"/>
    </location>
</feature>
<evidence type="ECO:0000256" key="4">
    <source>
        <dbReference type="ARBA" id="ARBA00022692"/>
    </source>
</evidence>
<feature type="transmembrane region" description="Helical" evidence="7">
    <location>
        <begin position="435"/>
        <end position="454"/>
    </location>
</feature>
<feature type="domain" description="ABC transmembrane type-1" evidence="8">
    <location>
        <begin position="58"/>
        <end position="242"/>
    </location>
</feature>
<evidence type="ECO:0000256" key="3">
    <source>
        <dbReference type="ARBA" id="ARBA00022475"/>
    </source>
</evidence>
<dbReference type="PANTHER" id="PTHR30151:SF25">
    <property type="entry name" value="TAURINE TRANSPORT SYSTEM PERMEASE PROTEIN TAUC"/>
    <property type="match status" value="1"/>
</dbReference>
<dbReference type="GO" id="GO:0055085">
    <property type="term" value="P:transmembrane transport"/>
    <property type="evidence" value="ECO:0007669"/>
    <property type="project" value="InterPro"/>
</dbReference>
<reference evidence="9" key="1">
    <citation type="journal article" date="2014" name="Int. J. Syst. Evol. Microbiol.">
        <title>Complete genome sequence of Corynebacterium casei LMG S-19264T (=DSM 44701T), isolated from a smear-ripened cheese.</title>
        <authorList>
            <consortium name="US DOE Joint Genome Institute (JGI-PGF)"/>
            <person name="Walter F."/>
            <person name="Albersmeier A."/>
            <person name="Kalinowski J."/>
            <person name="Ruckert C."/>
        </authorList>
    </citation>
    <scope>NUCLEOTIDE SEQUENCE</scope>
    <source>
        <strain evidence="9">JCM 3086</strain>
    </source>
</reference>
<dbReference type="PANTHER" id="PTHR30151">
    <property type="entry name" value="ALKANE SULFONATE ABC TRANSPORTER-RELATED, MEMBRANE SUBUNIT"/>
    <property type="match status" value="1"/>
</dbReference>
<accession>A0A917P3X9</accession>
<comment type="similarity">
    <text evidence="7">Belongs to the binding-protein-dependent transport system permease family.</text>
</comment>
<organism evidence="9 10">
    <name type="scientific">Streptomyces brasiliensis</name>
    <dbReference type="NCBI Taxonomy" id="1954"/>
    <lineage>
        <taxon>Bacteria</taxon>
        <taxon>Bacillati</taxon>
        <taxon>Actinomycetota</taxon>
        <taxon>Actinomycetes</taxon>
        <taxon>Kitasatosporales</taxon>
        <taxon>Streptomycetaceae</taxon>
        <taxon>Streptomyces</taxon>
    </lineage>
</organism>
<evidence type="ECO:0000256" key="6">
    <source>
        <dbReference type="ARBA" id="ARBA00023136"/>
    </source>
</evidence>
<dbReference type="InterPro" id="IPR035906">
    <property type="entry name" value="MetI-like_sf"/>
</dbReference>
<dbReference type="GO" id="GO:0005886">
    <property type="term" value="C:plasma membrane"/>
    <property type="evidence" value="ECO:0007669"/>
    <property type="project" value="UniProtKB-SubCell"/>
</dbReference>
<protein>
    <recommendedName>
        <fullName evidence="8">ABC transmembrane type-1 domain-containing protein</fullName>
    </recommendedName>
</protein>
<dbReference type="Pfam" id="PF00528">
    <property type="entry name" value="BPD_transp_1"/>
    <property type="match status" value="2"/>
</dbReference>
<keyword evidence="3" id="KW-1003">Cell membrane</keyword>
<dbReference type="AlphaFoldDB" id="A0A917P3X9"/>
<feature type="transmembrane region" description="Helical" evidence="7">
    <location>
        <begin position="122"/>
        <end position="143"/>
    </location>
</feature>
<feature type="transmembrane region" description="Helical" evidence="7">
    <location>
        <begin position="220"/>
        <end position="240"/>
    </location>
</feature>
<keyword evidence="2 7" id="KW-0813">Transport</keyword>
<evidence type="ECO:0000256" key="5">
    <source>
        <dbReference type="ARBA" id="ARBA00022989"/>
    </source>
</evidence>
<evidence type="ECO:0000313" key="9">
    <source>
        <dbReference type="EMBL" id="GGJ60399.1"/>
    </source>
</evidence>
<evidence type="ECO:0000256" key="2">
    <source>
        <dbReference type="ARBA" id="ARBA00022448"/>
    </source>
</evidence>
<dbReference type="RefSeq" id="WP_189316575.1">
    <property type="nucleotide sequence ID" value="NZ_BMQA01000064.1"/>
</dbReference>
<dbReference type="SUPFAM" id="SSF161098">
    <property type="entry name" value="MetI-like"/>
    <property type="match status" value="2"/>
</dbReference>
<comment type="subcellular location">
    <subcellularLocation>
        <location evidence="1 7">Cell membrane</location>
        <topology evidence="1 7">Multi-pass membrane protein</topology>
    </subcellularLocation>
</comment>
<feature type="transmembrane region" description="Helical" evidence="7">
    <location>
        <begin position="317"/>
        <end position="337"/>
    </location>
</feature>
<comment type="caution">
    <text evidence="9">The sequence shown here is derived from an EMBL/GenBank/DDBJ whole genome shotgun (WGS) entry which is preliminary data.</text>
</comment>
<gene>
    <name evidence="9" type="ORF">GCM10010121_083760</name>
</gene>
<feature type="transmembrane region" description="Helical" evidence="7">
    <location>
        <begin position="376"/>
        <end position="395"/>
    </location>
</feature>
<evidence type="ECO:0000256" key="1">
    <source>
        <dbReference type="ARBA" id="ARBA00004651"/>
    </source>
</evidence>
<dbReference type="GO" id="GO:0010438">
    <property type="term" value="P:cellular response to sulfur starvation"/>
    <property type="evidence" value="ECO:0007669"/>
    <property type="project" value="TreeGrafter"/>
</dbReference>
<dbReference type="CDD" id="cd06261">
    <property type="entry name" value="TM_PBP2"/>
    <property type="match status" value="1"/>
</dbReference>